<gene>
    <name evidence="1" type="ORF">I4F81_004358</name>
</gene>
<sequence>MGTVAEQSPCVDILTAFGALRDAVTAGSPAAAARPAATSMLVTRVAATLHELRDLERVPGRMARFRVDLAAQWALYGAVRSATAYATEAAVPGLLPPAAADVDVLGGMANRVAVAVEAHTPLPPVVADVLAALRADADRAAAASSLTAAAAAAAAANDGGGGGGGGGSSGSRGAASLLPLSTADRMNILLDVASALGYLHAVDDRLHLNVHPGTVWIPVSSASAANGGGGGGGGAATGGGGGAVKVSDPAVHPPEVAPKLFYAQTLLAPAAFRALRYLPPEVARKETPTPAADVWQLGLLAYVLFAERQPYAAPEDGDVPVDDAALLPRLVERLQASRPPPRSHLAGSCAPPSVVELIYGSCLVADPRRRAPMWEVLHRLYALRRQRPALFGAATDTPPMLFERALAAPPGDPAAVDGLLAWLTKARALEVARLPPPPVGGGGGGEGAASPAPPPPPAPSLVAAGAAAGGGRAAAAGASMDADGHSGRGATGLRAALAAEAARMAAARVAATPATTTPAGDGGGGSSSGGGLVLEGGAAAPGAGPPTQATYARQSSMFGGAVLPEPLDTVPARAGTGIRRLPVDDDRGLLVSWLLAEVSAALAAELNARGGGVGGKRGGAPGVPAAERPAPADGTDGEGGGGGGAAATTAATAAAAGATAAAAAAAAADAAAVGGCSPNVSAEDRDAGDALFALGLVYEVGYGVPPDAERAEELFAAAAARQHADACNAMGELASRRNGGGGVGGGGGGGGGTAAAAAARAAANAYLTAESLGSVEATVNRGLTLCDPRRPGAEDGPSAATAYAFFEAASRAGSIDGLFLTAVCFSKGVGVVGHVFQSFERFSLAADRGHGHAQLAVSLCYSAGRGTEPSATKATTYLRRAAAQGVPAALSGLAELLRDGGAGLDADAKRSRALFEEAAAKGDPAGMRGLAELLLRTDPARAVRLLHAAGRDGDGTAALRLAQLYGGGGGGGGVPRDPLRAAGWYKQAAGLGVKEAARKLRSKGFRVSTVAARASAIFRTKPAKE</sequence>
<reference evidence="1" key="1">
    <citation type="submission" date="2019-11" db="EMBL/GenBank/DDBJ databases">
        <title>Nori genome reveals adaptations in red seaweeds to the harsh intertidal environment.</title>
        <authorList>
            <person name="Wang D."/>
            <person name="Mao Y."/>
        </authorList>
    </citation>
    <scope>NUCLEOTIDE SEQUENCE</scope>
    <source>
        <tissue evidence="1">Gametophyte</tissue>
    </source>
</reference>
<accession>A0ACC3BVX4</accession>
<proteinExistence type="predicted"/>
<protein>
    <submittedName>
        <fullName evidence="1">Uncharacterized protein</fullName>
    </submittedName>
</protein>
<dbReference type="Proteomes" id="UP000798662">
    <property type="component" value="Chromosome 1"/>
</dbReference>
<dbReference type="EMBL" id="CM020618">
    <property type="protein sequence ID" value="KAK1861778.1"/>
    <property type="molecule type" value="Genomic_DNA"/>
</dbReference>
<comment type="caution">
    <text evidence="1">The sequence shown here is derived from an EMBL/GenBank/DDBJ whole genome shotgun (WGS) entry which is preliminary data.</text>
</comment>
<organism evidence="1 2">
    <name type="scientific">Pyropia yezoensis</name>
    <name type="common">Susabi-nori</name>
    <name type="synonym">Porphyra yezoensis</name>
    <dbReference type="NCBI Taxonomy" id="2788"/>
    <lineage>
        <taxon>Eukaryota</taxon>
        <taxon>Rhodophyta</taxon>
        <taxon>Bangiophyceae</taxon>
        <taxon>Bangiales</taxon>
        <taxon>Bangiaceae</taxon>
        <taxon>Pyropia</taxon>
    </lineage>
</organism>
<evidence type="ECO:0000313" key="1">
    <source>
        <dbReference type="EMBL" id="KAK1861778.1"/>
    </source>
</evidence>
<keyword evidence="2" id="KW-1185">Reference proteome</keyword>
<evidence type="ECO:0000313" key="2">
    <source>
        <dbReference type="Proteomes" id="UP000798662"/>
    </source>
</evidence>
<name>A0ACC3BVX4_PYRYE</name>